<dbReference type="Proteomes" id="UP000008022">
    <property type="component" value="Unassembled WGS sequence"/>
</dbReference>
<keyword evidence="3" id="KW-1185">Reference proteome</keyword>
<feature type="region of interest" description="Disordered" evidence="1">
    <location>
        <begin position="1"/>
        <end position="88"/>
    </location>
</feature>
<dbReference type="Gramene" id="ORUFI04G14430.1">
    <property type="protein sequence ID" value="ORUFI04G14430.1"/>
    <property type="gene ID" value="ORUFI04G14430"/>
</dbReference>
<feature type="compositionally biased region" description="Basic and acidic residues" evidence="1">
    <location>
        <begin position="19"/>
        <end position="33"/>
    </location>
</feature>
<evidence type="ECO:0000256" key="1">
    <source>
        <dbReference type="SAM" id="MobiDB-lite"/>
    </source>
</evidence>
<protein>
    <submittedName>
        <fullName evidence="2">Uncharacterized protein</fullName>
    </submittedName>
</protein>
<reference evidence="3" key="1">
    <citation type="submission" date="2013-06" db="EMBL/GenBank/DDBJ databases">
        <authorList>
            <person name="Zhao Q."/>
        </authorList>
    </citation>
    <scope>NUCLEOTIDE SEQUENCE</scope>
    <source>
        <strain evidence="3">cv. W1943</strain>
    </source>
</reference>
<name>A0A0E0P9E9_ORYRU</name>
<sequence>MPPLRCWRQGGAGMPPGIGDERGGGGDEKTREKRRERRGGRWRRRWRAAGESGGGERGREEGGGGGGEMGDEGEKKKRRKKREGRSSGRKEGYLGIFHLGLLWAKTPIVGYSTLIGLLQILRSPSRDTSHYDLSFLLVRTL</sequence>
<proteinExistence type="predicted"/>
<dbReference type="HOGENOM" id="CLU_1828482_0_0_1"/>
<dbReference type="AlphaFoldDB" id="A0A0E0P9E9"/>
<evidence type="ECO:0000313" key="3">
    <source>
        <dbReference type="Proteomes" id="UP000008022"/>
    </source>
</evidence>
<feature type="compositionally biased region" description="Basic residues" evidence="1">
    <location>
        <begin position="34"/>
        <end position="47"/>
    </location>
</feature>
<dbReference type="EnsemblPlants" id="ORUFI04G14430.1">
    <property type="protein sequence ID" value="ORUFI04G14430.1"/>
    <property type="gene ID" value="ORUFI04G14430"/>
</dbReference>
<organism evidence="2 3">
    <name type="scientific">Oryza rufipogon</name>
    <name type="common">Brownbeard rice</name>
    <name type="synonym">Asian wild rice</name>
    <dbReference type="NCBI Taxonomy" id="4529"/>
    <lineage>
        <taxon>Eukaryota</taxon>
        <taxon>Viridiplantae</taxon>
        <taxon>Streptophyta</taxon>
        <taxon>Embryophyta</taxon>
        <taxon>Tracheophyta</taxon>
        <taxon>Spermatophyta</taxon>
        <taxon>Magnoliopsida</taxon>
        <taxon>Liliopsida</taxon>
        <taxon>Poales</taxon>
        <taxon>Poaceae</taxon>
        <taxon>BOP clade</taxon>
        <taxon>Oryzoideae</taxon>
        <taxon>Oryzeae</taxon>
        <taxon>Oryzinae</taxon>
        <taxon>Oryza</taxon>
    </lineage>
</organism>
<evidence type="ECO:0000313" key="2">
    <source>
        <dbReference type="EnsemblPlants" id="ORUFI04G14430.1"/>
    </source>
</evidence>
<reference evidence="2" key="2">
    <citation type="submission" date="2015-06" db="UniProtKB">
        <authorList>
            <consortium name="EnsemblPlants"/>
        </authorList>
    </citation>
    <scope>IDENTIFICATION</scope>
</reference>
<accession>A0A0E0P9E9</accession>